<name>S2LFW3_9FUSO</name>
<evidence type="ECO:0000313" key="3">
    <source>
        <dbReference type="Proteomes" id="UP000003233"/>
    </source>
</evidence>
<evidence type="ECO:0000313" key="2">
    <source>
        <dbReference type="EMBL" id="EPC08981.1"/>
    </source>
</evidence>
<keyword evidence="3" id="KW-1185">Reference proteome</keyword>
<keyword evidence="1" id="KW-0472">Membrane</keyword>
<dbReference type="HOGENOM" id="CLU_1914025_0_0_0"/>
<accession>S2LFW3</accession>
<sequence length="132" mass="15386">MSIIEILNVTRNDVFKKNIIAYFRFGIIMGIVFLIFLLLYLGLYFLFTKKKKYTFLIDTCQFGTIIFGGLALACFVMSGSLRLCIFLDNQIDILDKLLLYLIKFHMIIILILGLILWIIFKKRKNLNTSKGE</sequence>
<evidence type="ECO:0000256" key="1">
    <source>
        <dbReference type="SAM" id="Phobius"/>
    </source>
</evidence>
<proteinExistence type="predicted"/>
<dbReference type="Proteomes" id="UP000003233">
    <property type="component" value="Unassembled WGS sequence"/>
</dbReference>
<gene>
    <name evidence="2" type="ORF">HMPREF0402_04300</name>
</gene>
<dbReference type="AlphaFoldDB" id="S2LFW3"/>
<feature type="transmembrane region" description="Helical" evidence="1">
    <location>
        <begin position="98"/>
        <end position="120"/>
    </location>
</feature>
<dbReference type="RefSeq" id="WP_016361959.1">
    <property type="nucleotide sequence ID" value="NZ_KE161012.1"/>
</dbReference>
<organism evidence="2 3">
    <name type="scientific">Fusobacterium ulcerans 12-1B</name>
    <dbReference type="NCBI Taxonomy" id="457404"/>
    <lineage>
        <taxon>Bacteria</taxon>
        <taxon>Fusobacteriati</taxon>
        <taxon>Fusobacteriota</taxon>
        <taxon>Fusobacteriia</taxon>
        <taxon>Fusobacteriales</taxon>
        <taxon>Fusobacteriaceae</taxon>
        <taxon>Fusobacterium</taxon>
    </lineage>
</organism>
<feature type="transmembrane region" description="Helical" evidence="1">
    <location>
        <begin position="59"/>
        <end position="78"/>
    </location>
</feature>
<keyword evidence="1" id="KW-1133">Transmembrane helix</keyword>
<dbReference type="EMBL" id="AGWJ02000035">
    <property type="protein sequence ID" value="EPC08981.1"/>
    <property type="molecule type" value="Genomic_DNA"/>
</dbReference>
<keyword evidence="1" id="KW-0812">Transmembrane</keyword>
<protein>
    <submittedName>
        <fullName evidence="2">Uncharacterized protein</fullName>
    </submittedName>
</protein>
<reference evidence="2 3" key="1">
    <citation type="submission" date="2012-07" db="EMBL/GenBank/DDBJ databases">
        <title>The Genome Sequence of Fusobacterium ulcerans 12_1B.</title>
        <authorList>
            <consortium name="The Broad Institute Genome Sequencing Platform"/>
            <person name="Earl A."/>
            <person name="Ward D."/>
            <person name="Feldgarden M."/>
            <person name="Gevers D."/>
            <person name="Strauss J."/>
            <person name="Ambrose C.E."/>
            <person name="Allen-Vercoe E."/>
            <person name="Walker B."/>
            <person name="Young S.K."/>
            <person name="Zeng Q."/>
            <person name="Gargeya S."/>
            <person name="Fitzgerald M."/>
            <person name="Haas B."/>
            <person name="Abouelleil A."/>
            <person name="Alvarado L."/>
            <person name="Arachchi H.M."/>
            <person name="Berlin A.M."/>
            <person name="Chapman S.B."/>
            <person name="Goldberg J."/>
            <person name="Griggs A."/>
            <person name="Gujja S."/>
            <person name="Hansen M."/>
            <person name="Howarth C."/>
            <person name="Imamovic A."/>
            <person name="Larimer J."/>
            <person name="McCowen C."/>
            <person name="Montmayeur A."/>
            <person name="Murphy C."/>
            <person name="Neiman D."/>
            <person name="Pearson M."/>
            <person name="Priest M."/>
            <person name="Roberts A."/>
            <person name="Saif S."/>
            <person name="Shea T."/>
            <person name="Sisk P."/>
            <person name="Sykes S."/>
            <person name="Wortman J."/>
            <person name="Nusbaum C."/>
            <person name="Birren B."/>
        </authorList>
    </citation>
    <scope>NUCLEOTIDE SEQUENCE [LARGE SCALE GENOMIC DNA]</scope>
    <source>
        <strain evidence="2 3">12_1B</strain>
    </source>
</reference>
<comment type="caution">
    <text evidence="2">The sequence shown here is derived from an EMBL/GenBank/DDBJ whole genome shotgun (WGS) entry which is preliminary data.</text>
</comment>
<dbReference type="PATRIC" id="fig|457404.5.peg.3543"/>
<feature type="transmembrane region" description="Helical" evidence="1">
    <location>
        <begin position="20"/>
        <end position="47"/>
    </location>
</feature>